<accession>A0ABY3R2Q9</accession>
<gene>
    <name evidence="1" type="ORF">BjapCC829_49935</name>
</gene>
<dbReference type="RefSeq" id="WP_231146028.1">
    <property type="nucleotide sequence ID" value="NZ_CP088103.1"/>
</dbReference>
<protein>
    <submittedName>
        <fullName evidence="1">GIY-YIG nuclease family protein</fullName>
    </submittedName>
</protein>
<reference evidence="1" key="1">
    <citation type="submission" date="2021-11" db="EMBL/GenBank/DDBJ databases">
        <title>Australian commercial rhizobial inoculants.</title>
        <authorList>
            <person name="Kohlmeier M.G."/>
            <person name="O'Hara G.W."/>
            <person name="Colombi E."/>
            <person name="Ramsay J.P."/>
            <person name="Terpolilli J."/>
        </authorList>
    </citation>
    <scope>NUCLEOTIDE SEQUENCE</scope>
    <source>
        <strain evidence="1">CC829</strain>
        <plasmid evidence="1">pCC829_3</plasmid>
    </source>
</reference>
<sequence length="104" mass="11645">MTSETFVTGANYVMVQRLADGKRKAIYVGQSENLRDRLPRHEKLFAARLLGATELHIHMLAETDAERFRIETDIRNGHPAPLNEQPTPLSNYNLLLAALCGGKT</sequence>
<dbReference type="EMBL" id="CP088103">
    <property type="protein sequence ID" value="UFW92243.1"/>
    <property type="molecule type" value="Genomic_DNA"/>
</dbReference>
<proteinExistence type="predicted"/>
<dbReference type="Proteomes" id="UP001430990">
    <property type="component" value="Plasmid pCC829_3"/>
</dbReference>
<evidence type="ECO:0000313" key="2">
    <source>
        <dbReference type="Proteomes" id="UP001430990"/>
    </source>
</evidence>
<geneLocation type="plasmid" evidence="1 2">
    <name>pCC829_3</name>
</geneLocation>
<evidence type="ECO:0000313" key="1">
    <source>
        <dbReference type="EMBL" id="UFW92243.1"/>
    </source>
</evidence>
<dbReference type="CDD" id="cd00719">
    <property type="entry name" value="GIY-YIG_SF"/>
    <property type="match status" value="1"/>
</dbReference>
<keyword evidence="1" id="KW-0614">Plasmid</keyword>
<name>A0ABY3R2Q9_9BRAD</name>
<keyword evidence="2" id="KW-1185">Reference proteome</keyword>
<organism evidence="1 2">
    <name type="scientific">Bradyrhizobium barranii</name>
    <dbReference type="NCBI Taxonomy" id="2992140"/>
    <lineage>
        <taxon>Bacteria</taxon>
        <taxon>Pseudomonadati</taxon>
        <taxon>Pseudomonadota</taxon>
        <taxon>Alphaproteobacteria</taxon>
        <taxon>Hyphomicrobiales</taxon>
        <taxon>Nitrobacteraceae</taxon>
        <taxon>Bradyrhizobium</taxon>
    </lineage>
</organism>